<dbReference type="RefSeq" id="WP_050752393.1">
    <property type="nucleotide sequence ID" value="NZ_GG770226.1"/>
</dbReference>
<dbReference type="GO" id="GO:0032196">
    <property type="term" value="P:transposition"/>
    <property type="evidence" value="ECO:0007669"/>
    <property type="project" value="TreeGrafter"/>
</dbReference>
<sequence length="253" mass="28694">MTHTQLTTSEAALIHGYLLSGIPITKISHLTGRSRPTIYRVKHWIDVGKSISDWAQHCHDMRHHRGRHSIHLSEDCVLRIKQFLSYGYSPDVIAHTQNIGCSTRSLYRLAQRGTLSITLLPWKGKRRSNHHSEKRGRLTGAVSIHERQQIFPHYASTFGHWEGDTIVGKGRQSCIITLVERLSKRIITLPTKGRKADDIETSLHTWLVNQPINSVKSITFDRGLEFARWKQAIQGTGTRVCSLLTPEALVSVD</sequence>
<dbReference type="EMBL" id="ADCX01000008">
    <property type="protein sequence ID" value="EQW14654.1"/>
    <property type="molecule type" value="Genomic_DNA"/>
</dbReference>
<dbReference type="GO" id="GO:0004803">
    <property type="term" value="F:transposase activity"/>
    <property type="evidence" value="ECO:0007669"/>
    <property type="project" value="TreeGrafter"/>
</dbReference>
<dbReference type="PANTHER" id="PTHR10948:SF23">
    <property type="entry name" value="TRANSPOSASE INSI FOR INSERTION SEQUENCE ELEMENT IS30A-RELATED"/>
    <property type="match status" value="1"/>
</dbReference>
<evidence type="ECO:0000313" key="1">
    <source>
        <dbReference type="EMBL" id="EQW14654.1"/>
    </source>
</evidence>
<accession>W1MXH9</accession>
<dbReference type="HOGENOM" id="CLU_035706_1_2_11"/>
<evidence type="ECO:0000313" key="2">
    <source>
        <dbReference type="Proteomes" id="UP000005777"/>
    </source>
</evidence>
<dbReference type="InterPro" id="IPR053392">
    <property type="entry name" value="Transposase_IS30-like"/>
</dbReference>
<evidence type="ECO:0008006" key="3">
    <source>
        <dbReference type="Google" id="ProtNLM"/>
    </source>
</evidence>
<gene>
    <name evidence="1" type="ORF">HMPREF9020_01126</name>
</gene>
<reference evidence="1 2" key="1">
    <citation type="submission" date="2012-01" db="EMBL/GenBank/DDBJ databases">
        <title>The Genome Sequence of Scardovia inopinata F0304.</title>
        <authorList>
            <consortium name="The Broad Institute Genome Sequencing Platform"/>
            <person name="Ward D."/>
            <person name="Earl A."/>
            <person name="Feldgarden M."/>
            <person name="Gevers D."/>
            <person name="Young S."/>
            <person name="Zeng Q."/>
            <person name="Koehrsen M."/>
            <person name="Alvarado L."/>
            <person name="Berlin A.M."/>
            <person name="Borenstein D."/>
            <person name="Chapman S.B."/>
            <person name="Chen Z."/>
            <person name="Engels R."/>
            <person name="Freedman E."/>
            <person name="Gellesch M."/>
            <person name="Goldberg J."/>
            <person name="Griggs A."/>
            <person name="Gujja S."/>
            <person name="Heilman E.R."/>
            <person name="Heiman D.I."/>
            <person name="Hepburn T.A."/>
            <person name="Howarth C."/>
            <person name="Jen D."/>
            <person name="Larson L."/>
            <person name="Mehta T."/>
            <person name="Park D."/>
            <person name="Pearson M."/>
            <person name="Richards J."/>
            <person name="Roberts A."/>
            <person name="Saif S."/>
            <person name="Shea T.D."/>
            <person name="Shenoy N."/>
            <person name="Sisk P."/>
            <person name="Stolte C."/>
            <person name="Sykes S.N."/>
            <person name="Walk T."/>
            <person name="White J."/>
            <person name="Yandava C."/>
            <person name="Izard J."/>
            <person name="Baranova O.V."/>
            <person name="Blanton J.M."/>
            <person name="Tanner A.C."/>
            <person name="Dewhirst F."/>
            <person name="Haas B."/>
            <person name="Nusbaum C."/>
            <person name="Birren B."/>
        </authorList>
    </citation>
    <scope>NUCLEOTIDE SEQUENCE [LARGE SCALE GENOMIC DNA]</scope>
    <source>
        <strain evidence="1 2">F0304</strain>
    </source>
</reference>
<dbReference type="GO" id="GO:0005829">
    <property type="term" value="C:cytosol"/>
    <property type="evidence" value="ECO:0007669"/>
    <property type="project" value="TreeGrafter"/>
</dbReference>
<dbReference type="AlphaFoldDB" id="W1MXH9"/>
<dbReference type="InterPro" id="IPR051917">
    <property type="entry name" value="Transposase-Integrase"/>
</dbReference>
<dbReference type="eggNOG" id="COG2826">
    <property type="taxonomic scope" value="Bacteria"/>
</dbReference>
<protein>
    <recommendedName>
        <fullName evidence="3">Integrase catalytic domain-containing protein</fullName>
    </recommendedName>
</protein>
<dbReference type="InterPro" id="IPR012337">
    <property type="entry name" value="RNaseH-like_sf"/>
</dbReference>
<keyword evidence="2" id="KW-1185">Reference proteome</keyword>
<proteinExistence type="predicted"/>
<dbReference type="SUPFAM" id="SSF53098">
    <property type="entry name" value="Ribonuclease H-like"/>
    <property type="match status" value="1"/>
</dbReference>
<organism evidence="1 2">
    <name type="scientific">Scardovia inopinata F0304</name>
    <dbReference type="NCBI Taxonomy" id="641146"/>
    <lineage>
        <taxon>Bacteria</taxon>
        <taxon>Bacillati</taxon>
        <taxon>Actinomycetota</taxon>
        <taxon>Actinomycetes</taxon>
        <taxon>Bifidobacteriales</taxon>
        <taxon>Bifidobacteriaceae</taxon>
        <taxon>Scardovia</taxon>
    </lineage>
</organism>
<dbReference type="Proteomes" id="UP000005777">
    <property type="component" value="Unassembled WGS sequence"/>
</dbReference>
<dbReference type="NCBIfam" id="NF033563">
    <property type="entry name" value="transpos_IS30"/>
    <property type="match status" value="1"/>
</dbReference>
<comment type="caution">
    <text evidence="1">The sequence shown here is derived from an EMBL/GenBank/DDBJ whole genome shotgun (WGS) entry which is preliminary data.</text>
</comment>
<dbReference type="PANTHER" id="PTHR10948">
    <property type="entry name" value="TRANSPOSASE"/>
    <property type="match status" value="1"/>
</dbReference>
<name>W1MXH9_SCAIO</name>